<dbReference type="SMART" id="SM00484">
    <property type="entry name" value="XPGI"/>
    <property type="match status" value="1"/>
</dbReference>
<dbReference type="GeneID" id="63806973"/>
<gene>
    <name evidence="10" type="ORF">DL89DRAFT_292625</name>
</gene>
<evidence type="ECO:0000256" key="3">
    <source>
        <dbReference type="ARBA" id="ARBA00022723"/>
    </source>
</evidence>
<sequence>MGVKGLTPLLARFAPASISTISPCTLSGWTLAVDTSIFIQRFFRSPSPSPQSRHIQGIYDLATYMHSLDITPIFIFDGATRARGKERELQKRRQDRIRLQQEYERAQARQQRIRTMQEIGIAVLEDMPGEISAESWEKSRAVEWLQEGLAREIMAGHTVDARLDVLEQEAAKTMLFQMGDSAVSADDLPEHNALELLAQLSSERLDVLARRAEPLTRQHVDECRQLVRALGYAAYTVEDAESESMCAALVKGGVADAVCTEDLDVLAFGGRLVRSFYTPGQDVLVMDVQQAIAGLGLKDMHQFRDLCILCGTDFASTLERVGPVTALKLIKKFGTIEQILESGTYRQRDGFDYQLAREIFGRNVKLPFSTREEVRPRSADRAELDRLQRLFGVRLLAGQAAGLDPFAAGALF</sequence>
<dbReference type="SMART" id="SM00485">
    <property type="entry name" value="XPGN"/>
    <property type="match status" value="1"/>
</dbReference>
<dbReference type="STRING" id="61395.A0A1Y1W9W0"/>
<feature type="domain" description="XPG N-terminal" evidence="9">
    <location>
        <begin position="1"/>
        <end position="99"/>
    </location>
</feature>
<feature type="domain" description="XPG-I" evidence="8">
    <location>
        <begin position="228"/>
        <end position="297"/>
    </location>
</feature>
<dbReference type="PANTHER" id="PTHR11081">
    <property type="entry name" value="FLAP ENDONUCLEASE FAMILY MEMBER"/>
    <property type="match status" value="1"/>
</dbReference>
<keyword evidence="11" id="KW-1185">Reference proteome</keyword>
<dbReference type="InterPro" id="IPR029060">
    <property type="entry name" value="PIN-like_dom_sf"/>
</dbReference>
<evidence type="ECO:0000256" key="2">
    <source>
        <dbReference type="ARBA" id="ARBA00022722"/>
    </source>
</evidence>
<comment type="caution">
    <text evidence="10">The sequence shown here is derived from an EMBL/GenBank/DDBJ whole genome shotgun (WGS) entry which is preliminary data.</text>
</comment>
<dbReference type="Proteomes" id="UP000193922">
    <property type="component" value="Unassembled WGS sequence"/>
</dbReference>
<dbReference type="Pfam" id="PF00867">
    <property type="entry name" value="XPG_I"/>
    <property type="match status" value="1"/>
</dbReference>
<dbReference type="SMART" id="SM00279">
    <property type="entry name" value="HhH2"/>
    <property type="match status" value="1"/>
</dbReference>
<keyword evidence="7" id="KW-0175">Coiled coil</keyword>
<dbReference type="AlphaFoldDB" id="A0A1Y1W9W0"/>
<dbReference type="PANTHER" id="PTHR11081:SF9">
    <property type="entry name" value="FLAP ENDONUCLEASE 1"/>
    <property type="match status" value="1"/>
</dbReference>
<evidence type="ECO:0000256" key="4">
    <source>
        <dbReference type="ARBA" id="ARBA00022759"/>
    </source>
</evidence>
<evidence type="ECO:0000256" key="5">
    <source>
        <dbReference type="ARBA" id="ARBA00022801"/>
    </source>
</evidence>
<dbReference type="GO" id="GO:0046872">
    <property type="term" value="F:metal ion binding"/>
    <property type="evidence" value="ECO:0007669"/>
    <property type="project" value="UniProtKB-KW"/>
</dbReference>
<dbReference type="OrthoDB" id="31113at2759"/>
<protein>
    <submittedName>
        <fullName evidence="10">PIN domain-like protein</fullName>
    </submittedName>
</protein>
<name>A0A1Y1W9W0_9FUNG</name>
<dbReference type="InterPro" id="IPR006086">
    <property type="entry name" value="XPG-I_dom"/>
</dbReference>
<evidence type="ECO:0000256" key="7">
    <source>
        <dbReference type="SAM" id="Coils"/>
    </source>
</evidence>
<feature type="coiled-coil region" evidence="7">
    <location>
        <begin position="82"/>
        <end position="116"/>
    </location>
</feature>
<dbReference type="GO" id="GO:0008409">
    <property type="term" value="F:5'-3' exonuclease activity"/>
    <property type="evidence" value="ECO:0007669"/>
    <property type="project" value="TreeGrafter"/>
</dbReference>
<dbReference type="GO" id="GO:0006281">
    <property type="term" value="P:DNA repair"/>
    <property type="evidence" value="ECO:0007669"/>
    <property type="project" value="UniProtKB-ARBA"/>
</dbReference>
<dbReference type="SUPFAM" id="SSF47807">
    <property type="entry name" value="5' to 3' exonuclease, C-terminal subdomain"/>
    <property type="match status" value="1"/>
</dbReference>
<dbReference type="GO" id="GO:0003677">
    <property type="term" value="F:DNA binding"/>
    <property type="evidence" value="ECO:0007669"/>
    <property type="project" value="InterPro"/>
</dbReference>
<keyword evidence="6" id="KW-0460">Magnesium</keyword>
<dbReference type="EMBL" id="MCFD01000006">
    <property type="protein sequence ID" value="ORX69934.1"/>
    <property type="molecule type" value="Genomic_DNA"/>
</dbReference>
<dbReference type="InterPro" id="IPR006084">
    <property type="entry name" value="XPG/Rad2"/>
</dbReference>
<dbReference type="GO" id="GO:0017108">
    <property type="term" value="F:5'-flap endonuclease activity"/>
    <property type="evidence" value="ECO:0007669"/>
    <property type="project" value="TreeGrafter"/>
</dbReference>
<dbReference type="RefSeq" id="XP_040743572.1">
    <property type="nucleotide sequence ID" value="XM_040890325.1"/>
</dbReference>
<keyword evidence="2" id="KW-0540">Nuclease</keyword>
<dbReference type="Gene3D" id="3.40.50.1010">
    <property type="entry name" value="5'-nuclease"/>
    <property type="match status" value="2"/>
</dbReference>
<dbReference type="InterPro" id="IPR008918">
    <property type="entry name" value="HhH2"/>
</dbReference>
<keyword evidence="3" id="KW-0479">Metal-binding</keyword>
<organism evidence="10 11">
    <name type="scientific">Linderina pennispora</name>
    <dbReference type="NCBI Taxonomy" id="61395"/>
    <lineage>
        <taxon>Eukaryota</taxon>
        <taxon>Fungi</taxon>
        <taxon>Fungi incertae sedis</taxon>
        <taxon>Zoopagomycota</taxon>
        <taxon>Kickxellomycotina</taxon>
        <taxon>Kickxellomycetes</taxon>
        <taxon>Kickxellales</taxon>
        <taxon>Kickxellaceae</taxon>
        <taxon>Linderina</taxon>
    </lineage>
</organism>
<reference evidence="10 11" key="1">
    <citation type="submission" date="2016-07" db="EMBL/GenBank/DDBJ databases">
        <title>Pervasive Adenine N6-methylation of Active Genes in Fungi.</title>
        <authorList>
            <consortium name="DOE Joint Genome Institute"/>
            <person name="Mondo S.J."/>
            <person name="Dannebaum R.O."/>
            <person name="Kuo R.C."/>
            <person name="Labutti K."/>
            <person name="Haridas S."/>
            <person name="Kuo A."/>
            <person name="Salamov A."/>
            <person name="Ahrendt S.R."/>
            <person name="Lipzen A."/>
            <person name="Sullivan W."/>
            <person name="Andreopoulos W.B."/>
            <person name="Clum A."/>
            <person name="Lindquist E."/>
            <person name="Daum C."/>
            <person name="Ramamoorthy G.K."/>
            <person name="Gryganskyi A."/>
            <person name="Culley D."/>
            <person name="Magnuson J.K."/>
            <person name="James T.Y."/>
            <person name="O'Malley M.A."/>
            <person name="Stajich J.E."/>
            <person name="Spatafora J.W."/>
            <person name="Visel A."/>
            <person name="Grigoriev I.V."/>
        </authorList>
    </citation>
    <scope>NUCLEOTIDE SEQUENCE [LARGE SCALE GENOMIC DNA]</scope>
    <source>
        <strain evidence="10 11">ATCC 12442</strain>
    </source>
</reference>
<proteinExistence type="predicted"/>
<dbReference type="SUPFAM" id="SSF88723">
    <property type="entry name" value="PIN domain-like"/>
    <property type="match status" value="1"/>
</dbReference>
<dbReference type="InterPro" id="IPR006085">
    <property type="entry name" value="XPG_DNA_repair_N"/>
</dbReference>
<evidence type="ECO:0000256" key="6">
    <source>
        <dbReference type="ARBA" id="ARBA00022842"/>
    </source>
</evidence>
<evidence type="ECO:0000259" key="9">
    <source>
        <dbReference type="SMART" id="SM00485"/>
    </source>
</evidence>
<accession>A0A1Y1W9W0</accession>
<evidence type="ECO:0000313" key="10">
    <source>
        <dbReference type="EMBL" id="ORX69934.1"/>
    </source>
</evidence>
<dbReference type="InterPro" id="IPR036279">
    <property type="entry name" value="5-3_exonuclease_C_sf"/>
</dbReference>
<dbReference type="PRINTS" id="PR00853">
    <property type="entry name" value="XPGRADSUPER"/>
</dbReference>
<evidence type="ECO:0000259" key="8">
    <source>
        <dbReference type="SMART" id="SM00484"/>
    </source>
</evidence>
<dbReference type="Gene3D" id="1.10.150.20">
    <property type="entry name" value="5' to 3' exonuclease, C-terminal subdomain"/>
    <property type="match status" value="1"/>
</dbReference>
<evidence type="ECO:0000313" key="11">
    <source>
        <dbReference type="Proteomes" id="UP000193922"/>
    </source>
</evidence>
<comment type="cofactor">
    <cofactor evidence="1">
        <name>Mg(2+)</name>
        <dbReference type="ChEBI" id="CHEBI:18420"/>
    </cofactor>
</comment>
<keyword evidence="4" id="KW-0255">Endonuclease</keyword>
<keyword evidence="5" id="KW-0378">Hydrolase</keyword>
<dbReference type="Pfam" id="PF00752">
    <property type="entry name" value="XPG_N"/>
    <property type="match status" value="1"/>
</dbReference>
<evidence type="ECO:0000256" key="1">
    <source>
        <dbReference type="ARBA" id="ARBA00001946"/>
    </source>
</evidence>